<evidence type="ECO:0000313" key="1">
    <source>
        <dbReference type="EMBL" id="MBC5641214.1"/>
    </source>
</evidence>
<dbReference type="EMBL" id="JACOOQ010000029">
    <property type="protein sequence ID" value="MBC5641214.1"/>
    <property type="molecule type" value="Genomic_DNA"/>
</dbReference>
<sequence length="51" mass="6010">MTITCIYPEDMSILENKLIDTLTDIAIQKFTSEEIDLIVDYLEENDCKYFD</sequence>
<name>A0A8I0DPA2_9CLOT</name>
<accession>A0A8I0DPA2</accession>
<organism evidence="1 2">
    <name type="scientific">Clostridium lentum</name>
    <dbReference type="NCBI Taxonomy" id="2763037"/>
    <lineage>
        <taxon>Bacteria</taxon>
        <taxon>Bacillati</taxon>
        <taxon>Bacillota</taxon>
        <taxon>Clostridia</taxon>
        <taxon>Eubacteriales</taxon>
        <taxon>Clostridiaceae</taxon>
        <taxon>Clostridium</taxon>
    </lineage>
</organism>
<dbReference type="RefSeq" id="WP_022167717.1">
    <property type="nucleotide sequence ID" value="NZ_JACOOQ010000029.1"/>
</dbReference>
<protein>
    <submittedName>
        <fullName evidence="1">Uncharacterized protein</fullName>
    </submittedName>
</protein>
<dbReference type="Proteomes" id="UP000662088">
    <property type="component" value="Unassembled WGS sequence"/>
</dbReference>
<reference evidence="1" key="1">
    <citation type="submission" date="2020-08" db="EMBL/GenBank/DDBJ databases">
        <title>Genome public.</title>
        <authorList>
            <person name="Liu C."/>
            <person name="Sun Q."/>
        </authorList>
    </citation>
    <scope>NUCLEOTIDE SEQUENCE</scope>
    <source>
        <strain evidence="1">NSJ-42</strain>
    </source>
</reference>
<comment type="caution">
    <text evidence="1">The sequence shown here is derived from an EMBL/GenBank/DDBJ whole genome shotgun (WGS) entry which is preliminary data.</text>
</comment>
<gene>
    <name evidence="1" type="ORF">H8R92_12665</name>
</gene>
<proteinExistence type="predicted"/>
<evidence type="ECO:0000313" key="2">
    <source>
        <dbReference type="Proteomes" id="UP000662088"/>
    </source>
</evidence>
<dbReference type="AlphaFoldDB" id="A0A8I0DPA2"/>
<keyword evidence="2" id="KW-1185">Reference proteome</keyword>